<dbReference type="InterPro" id="IPR050902">
    <property type="entry name" value="ABC_Transporter_SBP"/>
</dbReference>
<comment type="similarity">
    <text evidence="1">Belongs to the bacterial solute-binding protein 8 family.</text>
</comment>
<proteinExistence type="inferred from homology"/>
<reference evidence="4 5" key="1">
    <citation type="journal article" date="2015" name="Genome Announc.">
        <title>Draft Genome Sequence of Cyanobacterium Hassallia byssoidea Strain VB512170, Isolated from Monuments in India.</title>
        <authorList>
            <person name="Singh D."/>
            <person name="Chandrababunaidu M.M."/>
            <person name="Panda A."/>
            <person name="Sen D."/>
            <person name="Bhattacharyya S."/>
            <person name="Adhikary S.P."/>
            <person name="Tripathy S."/>
        </authorList>
    </citation>
    <scope>NUCLEOTIDE SEQUENCE [LARGE SCALE GENOMIC DNA]</scope>
    <source>
        <strain evidence="4 5">VB512170</strain>
    </source>
</reference>
<gene>
    <name evidence="4" type="ORF">PI95_019235</name>
</gene>
<organism evidence="4 5">
    <name type="scientific">Hassallia byssoidea VB512170</name>
    <dbReference type="NCBI Taxonomy" id="1304833"/>
    <lineage>
        <taxon>Bacteria</taxon>
        <taxon>Bacillati</taxon>
        <taxon>Cyanobacteriota</taxon>
        <taxon>Cyanophyceae</taxon>
        <taxon>Nostocales</taxon>
        <taxon>Tolypothrichaceae</taxon>
        <taxon>Hassallia</taxon>
    </lineage>
</organism>
<dbReference type="RefSeq" id="WP_039737397.1">
    <property type="nucleotide sequence ID" value="NZ_JTCM02000046.1"/>
</dbReference>
<evidence type="ECO:0000256" key="1">
    <source>
        <dbReference type="ARBA" id="ARBA00008814"/>
    </source>
</evidence>
<dbReference type="AlphaFoldDB" id="A0A846HCH3"/>
<keyword evidence="2" id="KW-0472">Membrane</keyword>
<dbReference type="CDD" id="cd01141">
    <property type="entry name" value="TroA_d"/>
    <property type="match status" value="1"/>
</dbReference>
<name>A0A846HCH3_9CYAN</name>
<protein>
    <submittedName>
        <fullName evidence="4">ABC transporter substrate-binding protein</fullName>
    </submittedName>
</protein>
<dbReference type="PANTHER" id="PTHR30535:SF34">
    <property type="entry name" value="MOLYBDATE-BINDING PROTEIN MOLA"/>
    <property type="match status" value="1"/>
</dbReference>
<dbReference type="GO" id="GO:0071281">
    <property type="term" value="P:cellular response to iron ion"/>
    <property type="evidence" value="ECO:0007669"/>
    <property type="project" value="TreeGrafter"/>
</dbReference>
<evidence type="ECO:0000259" key="3">
    <source>
        <dbReference type="PROSITE" id="PS50983"/>
    </source>
</evidence>
<dbReference type="EMBL" id="JTCM02000046">
    <property type="protein sequence ID" value="NEU74628.1"/>
    <property type="molecule type" value="Genomic_DNA"/>
</dbReference>
<dbReference type="SUPFAM" id="SSF53807">
    <property type="entry name" value="Helical backbone' metal receptor"/>
    <property type="match status" value="1"/>
</dbReference>
<dbReference type="PROSITE" id="PS50983">
    <property type="entry name" value="FE_B12_PBP"/>
    <property type="match status" value="1"/>
</dbReference>
<evidence type="ECO:0000313" key="4">
    <source>
        <dbReference type="EMBL" id="NEU74628.1"/>
    </source>
</evidence>
<evidence type="ECO:0000313" key="5">
    <source>
        <dbReference type="Proteomes" id="UP000031549"/>
    </source>
</evidence>
<keyword evidence="2" id="KW-0812">Transmembrane</keyword>
<keyword evidence="2" id="KW-1133">Transmembrane helix</keyword>
<dbReference type="PANTHER" id="PTHR30535">
    <property type="entry name" value="VITAMIN B12-BINDING PROTEIN"/>
    <property type="match status" value="1"/>
</dbReference>
<dbReference type="PROSITE" id="PS51257">
    <property type="entry name" value="PROKAR_LIPOPROTEIN"/>
    <property type="match status" value="1"/>
</dbReference>
<evidence type="ECO:0000256" key="2">
    <source>
        <dbReference type="SAM" id="Phobius"/>
    </source>
</evidence>
<feature type="domain" description="Fe/B12 periplasmic-binding" evidence="3">
    <location>
        <begin position="117"/>
        <end position="390"/>
    </location>
</feature>
<dbReference type="InterPro" id="IPR002491">
    <property type="entry name" value="ABC_transptr_periplasmic_BD"/>
</dbReference>
<dbReference type="Gene3D" id="3.40.50.1980">
    <property type="entry name" value="Nitrogenase molybdenum iron protein domain"/>
    <property type="match status" value="2"/>
</dbReference>
<sequence>MTLKICLGQWSIFFSLILCVATFIVSCNNIINPPEKLADAKTCRQNYNPNTDYFPNKLTVNYAIGFTVEYNKNYKLITVKNPWRDAKTSFQYVLVQCGTPVPAGFDKSQIITVPVNSAISLSTTHLPHFAKLGIADKLLAVSDTKKVNTQAVLENIKAGKIAEVGSNGNLNIERVLELNPDVVITYGTGNPQTDSHPKLLEAGLKVAINAEYMETSPLGHAEWLKFTALLFNKDEIAEKVFRETSQKYKAVAAKVKSLKKRPTVFTGFNFKGTWYAPGCKSYAAKYLTDAGADYLCVDNSSGSIPLSFEDVFARAIKADYWLNVSQSWQTLKDAITEDNRYEEFNAVKKGNVYNNNLRVNSNGGNDYWESGTSNPDVVLSDLVKIMHSELLPNHQLIYYQKLN</sequence>
<feature type="transmembrane region" description="Helical" evidence="2">
    <location>
        <begin position="12"/>
        <end position="31"/>
    </location>
</feature>
<comment type="caution">
    <text evidence="4">The sequence shown here is derived from an EMBL/GenBank/DDBJ whole genome shotgun (WGS) entry which is preliminary data.</text>
</comment>
<dbReference type="Proteomes" id="UP000031549">
    <property type="component" value="Unassembled WGS sequence"/>
</dbReference>
<dbReference type="Pfam" id="PF01497">
    <property type="entry name" value="Peripla_BP_2"/>
    <property type="match status" value="1"/>
</dbReference>
<accession>A0A846HCH3</accession>
<keyword evidence="5" id="KW-1185">Reference proteome</keyword>